<evidence type="ECO:0000313" key="6">
    <source>
        <dbReference type="Proteomes" id="UP000039865"/>
    </source>
</evidence>
<dbReference type="Proteomes" id="UP000039865">
    <property type="component" value="Unassembled WGS sequence"/>
</dbReference>
<dbReference type="AlphaFoldDB" id="A0A078A930"/>
<dbReference type="Pfam" id="PF04636">
    <property type="entry name" value="PA26"/>
    <property type="match status" value="1"/>
</dbReference>
<sequence length="539" mass="63825">MSAQYCIFQKPSLIYYRNISIILSQKQVQKKMKLAHFSQQKNALRFSRLQIYIIRHQQYLKCQSHKMMNHQMYKYRIYSFQKVIQVSNQDKGILDLSKVYDEFEKEYINLQDLLYRTFLTKGRLFHHERILCWFPKYLQHFDETLDQMMNREDVLPITWKYYLSIMAVSCYDCEYLLKIQEEQFLLWGGDIKWLTDGIKVVDRKLQKIGELNELLAFRPWAISQTHIDQLVRDGESHRFNWSTHEILQAGSILASYHSLCGLIFGNGIKEDIDIALTFEKSSVSKHKNQSANLLKSDLNQLELEKTIGYLQCQNEDDDEDSNHNFDEKDQDSDSDLNLNSSSLSPSTKALDSVQELEEEHHNDDNLKRLEIFRKHRSNMLDRYVDYNKAQEASLQDLSDYSWEFQGVDLYSRYLPELIELMQNQIDYAMKMTKNTYGNAANLNTNDFRQSISVYLMLIHGIRDDQFNYTKINKTLLIHHKRFIKKIGCQPNQVTQSEYDELSTLLSTSEKCHICILIMETKKQIELLWLTKAVNQCINQ</sequence>
<evidence type="ECO:0000313" key="5">
    <source>
        <dbReference type="EMBL" id="CDW78780.1"/>
    </source>
</evidence>
<dbReference type="GO" id="GO:0016239">
    <property type="term" value="P:positive regulation of macroautophagy"/>
    <property type="evidence" value="ECO:0007669"/>
    <property type="project" value="TreeGrafter"/>
</dbReference>
<dbReference type="GO" id="GO:0005634">
    <property type="term" value="C:nucleus"/>
    <property type="evidence" value="ECO:0007669"/>
    <property type="project" value="InterPro"/>
</dbReference>
<organism evidence="5 6">
    <name type="scientific">Stylonychia lemnae</name>
    <name type="common">Ciliate</name>
    <dbReference type="NCBI Taxonomy" id="5949"/>
    <lineage>
        <taxon>Eukaryota</taxon>
        <taxon>Sar</taxon>
        <taxon>Alveolata</taxon>
        <taxon>Ciliophora</taxon>
        <taxon>Intramacronucleata</taxon>
        <taxon>Spirotrichea</taxon>
        <taxon>Stichotrichia</taxon>
        <taxon>Sporadotrichida</taxon>
        <taxon>Oxytrichidae</taxon>
        <taxon>Stylonychinae</taxon>
        <taxon>Stylonychia</taxon>
    </lineage>
</organism>
<dbReference type="SUPFAM" id="SSF69118">
    <property type="entry name" value="AhpD-like"/>
    <property type="match status" value="1"/>
</dbReference>
<dbReference type="InterPro" id="IPR029032">
    <property type="entry name" value="AhpD-like"/>
</dbReference>
<dbReference type="InterPro" id="IPR006730">
    <property type="entry name" value="Sestrin"/>
</dbReference>
<name>A0A078A930_STYLE</name>
<dbReference type="PANTHER" id="PTHR12474">
    <property type="entry name" value="P53 REGULATED PA26 NUCLEAR PROTEIN SESTRIN"/>
    <property type="match status" value="1"/>
</dbReference>
<dbReference type="InParanoid" id="A0A078A930"/>
<dbReference type="GO" id="GO:0016684">
    <property type="term" value="F:oxidoreductase activity, acting on peroxide as acceptor"/>
    <property type="evidence" value="ECO:0007669"/>
    <property type="project" value="TreeGrafter"/>
</dbReference>
<evidence type="ECO:0000256" key="3">
    <source>
        <dbReference type="ARBA" id="ARBA00022490"/>
    </source>
</evidence>
<feature type="compositionally biased region" description="Low complexity" evidence="4">
    <location>
        <begin position="335"/>
        <end position="344"/>
    </location>
</feature>
<feature type="region of interest" description="Disordered" evidence="4">
    <location>
        <begin position="314"/>
        <end position="361"/>
    </location>
</feature>
<keyword evidence="6" id="KW-1185">Reference proteome</keyword>
<accession>A0A078A930</accession>
<dbReference type="OMA" id="HAIIVLC"/>
<comment type="subcellular location">
    <subcellularLocation>
        <location evidence="1">Cytoplasm</location>
    </subcellularLocation>
</comment>
<proteinExistence type="inferred from homology"/>
<dbReference type="PANTHER" id="PTHR12474:SF0">
    <property type="entry name" value="SESTRIN HOMOLOG"/>
    <property type="match status" value="1"/>
</dbReference>
<dbReference type="GO" id="GO:0005737">
    <property type="term" value="C:cytoplasm"/>
    <property type="evidence" value="ECO:0007669"/>
    <property type="project" value="UniProtKB-SubCell"/>
</dbReference>
<keyword evidence="3" id="KW-0963">Cytoplasm</keyword>
<dbReference type="GO" id="GO:0071233">
    <property type="term" value="P:cellular response to L-leucine"/>
    <property type="evidence" value="ECO:0007669"/>
    <property type="project" value="TreeGrafter"/>
</dbReference>
<gene>
    <name evidence="5" type="primary">Contig14113.g15043</name>
    <name evidence="5" type="ORF">STYLEM_7764</name>
</gene>
<reference evidence="5 6" key="1">
    <citation type="submission" date="2014-06" db="EMBL/GenBank/DDBJ databases">
        <authorList>
            <person name="Swart Estienne"/>
        </authorList>
    </citation>
    <scope>NUCLEOTIDE SEQUENCE [LARGE SCALE GENOMIC DNA]</scope>
    <source>
        <strain evidence="5 6">130c</strain>
    </source>
</reference>
<dbReference type="EMBL" id="CCKQ01007424">
    <property type="protein sequence ID" value="CDW78780.1"/>
    <property type="molecule type" value="Genomic_DNA"/>
</dbReference>
<evidence type="ECO:0000256" key="2">
    <source>
        <dbReference type="ARBA" id="ARBA00008350"/>
    </source>
</evidence>
<dbReference type="GO" id="GO:1901031">
    <property type="term" value="P:regulation of response to reactive oxygen species"/>
    <property type="evidence" value="ECO:0007669"/>
    <property type="project" value="InterPro"/>
</dbReference>
<dbReference type="GO" id="GO:1904262">
    <property type="term" value="P:negative regulation of TORC1 signaling"/>
    <property type="evidence" value="ECO:0007669"/>
    <property type="project" value="TreeGrafter"/>
</dbReference>
<dbReference type="GO" id="GO:1990253">
    <property type="term" value="P:cellular response to leucine starvation"/>
    <property type="evidence" value="ECO:0007669"/>
    <property type="project" value="TreeGrafter"/>
</dbReference>
<comment type="similarity">
    <text evidence="2">Belongs to the sestrin family.</text>
</comment>
<evidence type="ECO:0000256" key="1">
    <source>
        <dbReference type="ARBA" id="ARBA00004496"/>
    </source>
</evidence>
<protein>
    <submittedName>
        <fullName evidence="5">Sestrin-1 isoform 2</fullName>
    </submittedName>
</protein>
<dbReference type="GO" id="GO:0070728">
    <property type="term" value="F:L-leucine binding"/>
    <property type="evidence" value="ECO:0007669"/>
    <property type="project" value="TreeGrafter"/>
</dbReference>
<evidence type="ECO:0000256" key="4">
    <source>
        <dbReference type="SAM" id="MobiDB-lite"/>
    </source>
</evidence>
<dbReference type="OrthoDB" id="286735at2759"/>